<dbReference type="EMBL" id="JAPDRK010000016">
    <property type="protein sequence ID" value="KAJ9605557.1"/>
    <property type="molecule type" value="Genomic_DNA"/>
</dbReference>
<organism evidence="2 3">
    <name type="scientific">Cladophialophora chaetospira</name>
    <dbReference type="NCBI Taxonomy" id="386627"/>
    <lineage>
        <taxon>Eukaryota</taxon>
        <taxon>Fungi</taxon>
        <taxon>Dikarya</taxon>
        <taxon>Ascomycota</taxon>
        <taxon>Pezizomycotina</taxon>
        <taxon>Eurotiomycetes</taxon>
        <taxon>Chaetothyriomycetidae</taxon>
        <taxon>Chaetothyriales</taxon>
        <taxon>Herpotrichiellaceae</taxon>
        <taxon>Cladophialophora</taxon>
    </lineage>
</organism>
<evidence type="ECO:0000313" key="3">
    <source>
        <dbReference type="Proteomes" id="UP001172673"/>
    </source>
</evidence>
<reference evidence="2" key="1">
    <citation type="submission" date="2022-10" db="EMBL/GenBank/DDBJ databases">
        <title>Culturing micro-colonial fungi from biological soil crusts in the Mojave desert and describing Neophaeococcomyces mojavensis, and introducing the new genera and species Taxawa tesnikishii.</title>
        <authorList>
            <person name="Kurbessoian T."/>
            <person name="Stajich J.E."/>
        </authorList>
    </citation>
    <scope>NUCLEOTIDE SEQUENCE</scope>
    <source>
        <strain evidence="2">TK_41</strain>
    </source>
</reference>
<name>A0AA39CEU5_9EURO</name>
<accession>A0AA39CEU5</accession>
<evidence type="ECO:0000313" key="2">
    <source>
        <dbReference type="EMBL" id="KAJ9605557.1"/>
    </source>
</evidence>
<gene>
    <name evidence="2" type="ORF">H2200_010214</name>
</gene>
<dbReference type="Proteomes" id="UP001172673">
    <property type="component" value="Unassembled WGS sequence"/>
</dbReference>
<comment type="caution">
    <text evidence="2">The sequence shown here is derived from an EMBL/GenBank/DDBJ whole genome shotgun (WGS) entry which is preliminary data.</text>
</comment>
<dbReference type="AlphaFoldDB" id="A0AA39CEU5"/>
<feature type="region of interest" description="Disordered" evidence="1">
    <location>
        <begin position="63"/>
        <end position="106"/>
    </location>
</feature>
<sequence>MSRFVELPGYDASLVYLTNGGWLRVEPAEYTPWDPDNDPQWQAARMLEGQELRDFAAQFDPLNEPTMQAPSGPRTRIEQPAPIPSEPAPASTQPPIITTPADEEYGDIETRKVDDMVEWKPEVPQGWTLIKAYRTQVPSNVTITQSRGGSDVQVEEYAALAVNDEGAYFLNTKWQGHAWESNTWEELTEDLECGSQVQALWEKHGTKEEQLDKLRVESHSQAQAQ</sequence>
<evidence type="ECO:0000256" key="1">
    <source>
        <dbReference type="SAM" id="MobiDB-lite"/>
    </source>
</evidence>
<proteinExistence type="predicted"/>
<keyword evidence="3" id="KW-1185">Reference proteome</keyword>
<protein>
    <submittedName>
        <fullName evidence="2">Uncharacterized protein</fullName>
    </submittedName>
</protein>